<sequence length="616" mass="70516">MVLSFRGGISFLLISLFLWSCNRPPQADYYNAEGIVSIHVSEAEGNEYWENYRNPPVFSLRSLDVSDNEPGELELQFYVQNAGSYALWILGASETGQNNPLQLRLLDENDEFISTHRVELNGESIPNWVNRDQFTDDPVVLNFAKEGFYKLQLESGGVGGLHVSKIHMSKNGDLIPNGTGYPETKDWRIDPVIDKRLEQSAIPPAWVFGSIVNQNQNIEMADALLIDQNDSGQNAFSPHFKLGRLSTESGPDFVYYSDYQPFEDLNVESRRSRGLNLYPAQNLLDSRYKDFPLPWYKPEITAGFDYMKEAVNILSNPDLATYESAWLVIPPEWYEPGNLNNIRPSDELILRTLQLSAFQNVMFTPAADDGFSDELLEELKNLIQLRQQLFPYIYSYTNRARTVGTKLITGYRDFPGQFLFGEYFLVAPVFEEGADNREVYLPEGVWYNFQTEEMFEGGQSFTVDVSMNSLPLFVKGGGIIPQRPDAKPILLGNNSKLLIDVYSGGSGSFRLYEDDGESLEYQSGEFSTIAYRYFEGEGYSTFNIGAMVNGFSDRRKQTDYEIRFKMVDEPTQITVNGNILDRTNESQGWNYDREKRTLFIYWNQMDSNRSEFRIEF</sequence>
<gene>
    <name evidence="3" type="ORF">CWD77_01205</name>
</gene>
<dbReference type="Proteomes" id="UP000233398">
    <property type="component" value="Unassembled WGS sequence"/>
</dbReference>
<dbReference type="SUPFAM" id="SSF51011">
    <property type="entry name" value="Glycosyl hydrolase domain"/>
    <property type="match status" value="1"/>
</dbReference>
<dbReference type="EMBL" id="PISP01000001">
    <property type="protein sequence ID" value="PKD44118.1"/>
    <property type="molecule type" value="Genomic_DNA"/>
</dbReference>
<keyword evidence="4" id="KW-1185">Reference proteome</keyword>
<organism evidence="3 4">
    <name type="scientific">Rhodohalobacter barkolensis</name>
    <dbReference type="NCBI Taxonomy" id="2053187"/>
    <lineage>
        <taxon>Bacteria</taxon>
        <taxon>Pseudomonadati</taxon>
        <taxon>Balneolota</taxon>
        <taxon>Balneolia</taxon>
        <taxon>Balneolales</taxon>
        <taxon>Balneolaceae</taxon>
        <taxon>Rhodohalobacter</taxon>
    </lineage>
</organism>
<accession>A0A2N0VIZ1</accession>
<proteinExistence type="predicted"/>
<feature type="domain" description="DUF5110" evidence="1">
    <location>
        <begin position="497"/>
        <end position="564"/>
    </location>
</feature>
<evidence type="ECO:0000313" key="4">
    <source>
        <dbReference type="Proteomes" id="UP000233398"/>
    </source>
</evidence>
<dbReference type="Pfam" id="PF17137">
    <property type="entry name" value="DUF5110"/>
    <property type="match status" value="1"/>
</dbReference>
<protein>
    <submittedName>
        <fullName evidence="3">Uncharacterized protein</fullName>
    </submittedName>
</protein>
<dbReference type="RefSeq" id="WP_101071409.1">
    <property type="nucleotide sequence ID" value="NZ_PISP01000001.1"/>
</dbReference>
<dbReference type="PANTHER" id="PTHR43863:SF2">
    <property type="entry name" value="MALTASE-GLUCOAMYLASE"/>
    <property type="match status" value="1"/>
</dbReference>
<dbReference type="InterPro" id="IPR051816">
    <property type="entry name" value="Glycosyl_Hydrolase_31"/>
</dbReference>
<dbReference type="Gene3D" id="3.20.20.80">
    <property type="entry name" value="Glycosidases"/>
    <property type="match status" value="1"/>
</dbReference>
<dbReference type="PANTHER" id="PTHR43863">
    <property type="entry name" value="HYDROLASE, PUTATIVE (AFU_ORTHOLOGUE AFUA_1G03140)-RELATED"/>
    <property type="match status" value="1"/>
</dbReference>
<dbReference type="Gene3D" id="2.60.40.1180">
    <property type="entry name" value="Golgi alpha-mannosidase II"/>
    <property type="match status" value="2"/>
</dbReference>
<dbReference type="InterPro" id="IPR033403">
    <property type="entry name" value="DUF5110"/>
</dbReference>
<dbReference type="InterPro" id="IPR048395">
    <property type="entry name" value="Glyco_hydro_31_C"/>
</dbReference>
<dbReference type="InterPro" id="IPR013780">
    <property type="entry name" value="Glyco_hydro_b"/>
</dbReference>
<name>A0A2N0VIZ1_9BACT</name>
<evidence type="ECO:0000259" key="2">
    <source>
        <dbReference type="Pfam" id="PF21365"/>
    </source>
</evidence>
<evidence type="ECO:0000259" key="1">
    <source>
        <dbReference type="Pfam" id="PF17137"/>
    </source>
</evidence>
<reference evidence="3 4" key="1">
    <citation type="submission" date="2017-11" db="EMBL/GenBank/DDBJ databases">
        <title>Rhodohalobacter 15182 sp. nov., isolated from a salt lake.</title>
        <authorList>
            <person name="Han S."/>
        </authorList>
    </citation>
    <scope>NUCLEOTIDE SEQUENCE [LARGE SCALE GENOMIC DNA]</scope>
    <source>
        <strain evidence="3 4">15182</strain>
    </source>
</reference>
<evidence type="ECO:0000313" key="3">
    <source>
        <dbReference type="EMBL" id="PKD44118.1"/>
    </source>
</evidence>
<comment type="caution">
    <text evidence="3">The sequence shown here is derived from an EMBL/GenBank/DDBJ whole genome shotgun (WGS) entry which is preliminary data.</text>
</comment>
<dbReference type="AlphaFoldDB" id="A0A2N0VIZ1"/>
<dbReference type="Pfam" id="PF21365">
    <property type="entry name" value="Glyco_hydro_31_3rd"/>
    <property type="match status" value="1"/>
</dbReference>
<dbReference type="OrthoDB" id="176168at2"/>
<feature type="domain" description="Glycosyl hydrolase family 31 C-terminal" evidence="2">
    <location>
        <begin position="416"/>
        <end position="480"/>
    </location>
</feature>